<name>E6PGU6_9ZZZZ</name>
<reference evidence="1" key="1">
    <citation type="submission" date="2009-10" db="EMBL/GenBank/DDBJ databases">
        <title>Diversity of trophic interactions inside an arsenic-rich microbial ecosystem.</title>
        <authorList>
            <person name="Bertin P.N."/>
            <person name="Heinrich-Salmeron A."/>
            <person name="Pelletier E."/>
            <person name="Goulhen-Chollet F."/>
            <person name="Arsene-Ploetze F."/>
            <person name="Gallien S."/>
            <person name="Calteau A."/>
            <person name="Vallenet D."/>
            <person name="Casiot C."/>
            <person name="Chane-Woon-Ming B."/>
            <person name="Giloteaux L."/>
            <person name="Barakat M."/>
            <person name="Bonnefoy V."/>
            <person name="Bruneel O."/>
            <person name="Chandler M."/>
            <person name="Cleiss J."/>
            <person name="Duran R."/>
            <person name="Elbaz-Poulichet F."/>
            <person name="Fonknechten N."/>
            <person name="Lauga B."/>
            <person name="Mornico D."/>
            <person name="Ortet P."/>
            <person name="Schaeffer C."/>
            <person name="Siguier P."/>
            <person name="Alexander Thil Smith A."/>
            <person name="Van Dorsselaer A."/>
            <person name="Weissenbach J."/>
            <person name="Medigue C."/>
            <person name="Le Paslier D."/>
        </authorList>
    </citation>
    <scope>NUCLEOTIDE SEQUENCE</scope>
</reference>
<sequence>MAAAIFAPLLLALIGASTTTQSAQMAVPGWTALPLQAGDYRRYERTNQQGFTSTLAASDQVCTCQPKEFSKELSTALSKVAGSTVKTSPTKICDESGEHLIATGLAGTEGRRNLEVYSFRKRGTFYVLEDTFNSPAPSPAAHELLTSLCP</sequence>
<evidence type="ECO:0000313" key="1">
    <source>
        <dbReference type="EMBL" id="CBH75684.1"/>
    </source>
</evidence>
<proteinExistence type="predicted"/>
<gene>
    <name evidence="1" type="ORF">CARN1_2547</name>
</gene>
<dbReference type="AlphaFoldDB" id="E6PGU6"/>
<accession>E6PGU6</accession>
<dbReference type="EMBL" id="CABL01000014">
    <property type="protein sequence ID" value="CBH75684.1"/>
    <property type="molecule type" value="Genomic_DNA"/>
</dbReference>
<protein>
    <submittedName>
        <fullName evidence="1">Uncharacterized protein</fullName>
    </submittedName>
</protein>
<comment type="caution">
    <text evidence="1">The sequence shown here is derived from an EMBL/GenBank/DDBJ whole genome shotgun (WGS) entry which is preliminary data.</text>
</comment>
<organism evidence="1">
    <name type="scientific">mine drainage metagenome</name>
    <dbReference type="NCBI Taxonomy" id="410659"/>
    <lineage>
        <taxon>unclassified sequences</taxon>
        <taxon>metagenomes</taxon>
        <taxon>ecological metagenomes</taxon>
    </lineage>
</organism>